<dbReference type="Pfam" id="PF20408">
    <property type="entry name" value="Abhydrolase_11"/>
    <property type="match status" value="1"/>
</dbReference>
<dbReference type="PANTHER" id="PTHR42103:SF2">
    <property type="entry name" value="AB HYDROLASE-1 DOMAIN-CONTAINING PROTEIN"/>
    <property type="match status" value="1"/>
</dbReference>
<dbReference type="RefSeq" id="WP_111326511.1">
    <property type="nucleotide sequence ID" value="NZ_BIFX01000001.1"/>
</dbReference>
<name>A0A326TTR0_THEHA</name>
<dbReference type="EMBL" id="QKUF01000051">
    <property type="protein sequence ID" value="PZW19199.1"/>
    <property type="molecule type" value="Genomic_DNA"/>
</dbReference>
<dbReference type="InterPro" id="IPR029058">
    <property type="entry name" value="AB_hydrolase_fold"/>
</dbReference>
<gene>
    <name evidence="2" type="ORF">EI42_06180</name>
</gene>
<dbReference type="OrthoDB" id="9780269at2"/>
<reference evidence="2 3" key="1">
    <citation type="submission" date="2018-06" db="EMBL/GenBank/DDBJ databases">
        <title>Genomic Encyclopedia of Archaeal and Bacterial Type Strains, Phase II (KMG-II): from individual species to whole genera.</title>
        <authorList>
            <person name="Goeker M."/>
        </authorList>
    </citation>
    <scope>NUCLEOTIDE SEQUENCE [LARGE SCALE GENOMIC DNA]</scope>
    <source>
        <strain evidence="2 3">ATCC BAA-1881</strain>
    </source>
</reference>
<protein>
    <recommendedName>
        <fullName evidence="1">KANL3/Tex30 alpha/beta hydrolase-like domain-containing protein</fullName>
    </recommendedName>
</protein>
<evidence type="ECO:0000313" key="2">
    <source>
        <dbReference type="EMBL" id="PZW19199.1"/>
    </source>
</evidence>
<dbReference type="InterPro" id="IPR046879">
    <property type="entry name" value="KANL3/Tex30_Abhydrolase"/>
</dbReference>
<proteinExistence type="predicted"/>
<dbReference type="PANTHER" id="PTHR42103">
    <property type="entry name" value="ALPHA/BETA-HYDROLASES SUPERFAMILY PROTEIN"/>
    <property type="match status" value="1"/>
</dbReference>
<evidence type="ECO:0000259" key="1">
    <source>
        <dbReference type="Pfam" id="PF20408"/>
    </source>
</evidence>
<dbReference type="SUPFAM" id="SSF53474">
    <property type="entry name" value="alpha/beta-Hydrolases"/>
    <property type="match status" value="1"/>
</dbReference>
<accession>A0A326TTR0</accession>
<dbReference type="AlphaFoldDB" id="A0A326TTR0"/>
<sequence length="221" mass="24668">MASNQILHINIPTPTGYLEGILKPEQEGTQPTYISVVCHPHPLGGGTMHNKVIFKVAQTMQALNVPSLRFNFRGVGRSTGSYDEGRGEMDDVRYALEFMSRRYPGIPAIVAGFSFGSYVGLRVGALDDRVRALIGLGVPARMFESGETLQGCQKPKLFIHGTNDELAPYDLAQRWYEQVPAPRRIVTIENADHFFQGRLPEVQAYVAEFVRSLPAYQEPNW</sequence>
<evidence type="ECO:0000313" key="3">
    <source>
        <dbReference type="Proteomes" id="UP000248806"/>
    </source>
</evidence>
<keyword evidence="3" id="KW-1185">Reference proteome</keyword>
<feature type="domain" description="KANL3/Tex30 alpha/beta hydrolase-like" evidence="1">
    <location>
        <begin position="45"/>
        <end position="198"/>
    </location>
</feature>
<comment type="caution">
    <text evidence="2">The sequence shown here is derived from an EMBL/GenBank/DDBJ whole genome shotgun (WGS) entry which is preliminary data.</text>
</comment>
<organism evidence="2 3">
    <name type="scientific">Thermosporothrix hazakensis</name>
    <dbReference type="NCBI Taxonomy" id="644383"/>
    <lineage>
        <taxon>Bacteria</taxon>
        <taxon>Bacillati</taxon>
        <taxon>Chloroflexota</taxon>
        <taxon>Ktedonobacteria</taxon>
        <taxon>Ktedonobacterales</taxon>
        <taxon>Thermosporotrichaceae</taxon>
        <taxon>Thermosporothrix</taxon>
    </lineage>
</organism>
<dbReference type="Gene3D" id="3.40.50.1820">
    <property type="entry name" value="alpha/beta hydrolase"/>
    <property type="match status" value="1"/>
</dbReference>
<dbReference type="Proteomes" id="UP000248806">
    <property type="component" value="Unassembled WGS sequence"/>
</dbReference>